<dbReference type="InterPro" id="IPR001375">
    <property type="entry name" value="Peptidase_S9_cat"/>
</dbReference>
<dbReference type="Gene3D" id="3.40.50.1820">
    <property type="entry name" value="alpha/beta hydrolase"/>
    <property type="match status" value="1"/>
</dbReference>
<keyword evidence="3" id="KW-0732">Signal</keyword>
<evidence type="ECO:0000256" key="1">
    <source>
        <dbReference type="ARBA" id="ARBA00022801"/>
    </source>
</evidence>
<dbReference type="EMBL" id="CP121196">
    <property type="protein sequence ID" value="XBH17059.1"/>
    <property type="molecule type" value="Genomic_DNA"/>
</dbReference>
<evidence type="ECO:0000259" key="4">
    <source>
        <dbReference type="Pfam" id="PF00326"/>
    </source>
</evidence>
<dbReference type="Pfam" id="PF00326">
    <property type="entry name" value="Peptidase_S9"/>
    <property type="match status" value="1"/>
</dbReference>
<dbReference type="AlphaFoldDB" id="A0AAU7DGW2"/>
<feature type="domain" description="Peptidase S9 prolyl oligopeptidase catalytic" evidence="4">
    <location>
        <begin position="501"/>
        <end position="700"/>
    </location>
</feature>
<dbReference type="GO" id="GO:0004252">
    <property type="term" value="F:serine-type endopeptidase activity"/>
    <property type="evidence" value="ECO:0007669"/>
    <property type="project" value="TreeGrafter"/>
</dbReference>
<name>A0AAU7DGW2_9BACT</name>
<dbReference type="PANTHER" id="PTHR42776:SF27">
    <property type="entry name" value="DIPEPTIDYL PEPTIDASE FAMILY MEMBER 6"/>
    <property type="match status" value="1"/>
</dbReference>
<dbReference type="PANTHER" id="PTHR42776">
    <property type="entry name" value="SERINE PEPTIDASE S9 FAMILY MEMBER"/>
    <property type="match status" value="1"/>
</dbReference>
<sequence length="703" mass="77103">MRLQFRLSVLAISFFNAAAFLQAQSPKPTITLDEFLNTTAIVGTSLSPDGSAAVIATETPDWKASSNRHDLWLWTAQGGLKPLTHSGTDDQPHWSPDGKWIAFVSERPPAGSVDGNGDAEATKASRIWLISASGGEALPLYNEKLDVHAFAWSQDSSSIYFSAKAPLTHEQEDEQKDTWKDVVRWREQYRGDVLLKLAIAPALARAIAVSDAGAVPTAAKADAEPSSKLATGAETIAKSDLAISEIAPAPDGKQIAFITEPIHKRIENPADYEIFLVAASGGDAKPITHNQAMESNLHWSPDGHWIYFAVNAGNGSLDGKYRDVQGRLYRIDAASGKTERLGASFDGSFDQYTLLADGRELALGLKGTETQVYLIEGEKATKLPGMAGSYAGLDPAHGSNSLLVRFSTINDPQQVYLASDPMQTDKLKKLTDFNPIFAERAQPEFQPYTWKSDDGHTVEGVLIFPPGKKDAKHLRMLTLIHGGPADADGNRFGADWYDWATFAADNGWLVFRPNYRGSTGYGDEFMLGIEPHLVSKPGRDILTGVDALVKEGYADPDHLAIGGYSYGGYMTNWLITQTTRFKSAVTGAGAVEHAANWGNDDETWDDAWYLGGRPWENPKLYQDEAAIFQFDKVKTPTHLVQGGADIRVSYLEGETMERALQSLGIPHTFLVFPGEGHSLDKNPWHGYIKLREEIKWLEKYDKQ</sequence>
<accession>A0AAU7DGW2</accession>
<dbReference type="Pfam" id="PF07676">
    <property type="entry name" value="PD40"/>
    <property type="match status" value="2"/>
</dbReference>
<proteinExistence type="predicted"/>
<evidence type="ECO:0000256" key="3">
    <source>
        <dbReference type="SAM" id="SignalP"/>
    </source>
</evidence>
<keyword evidence="2" id="KW-0720">Serine protease</keyword>
<feature type="chain" id="PRO_5043896430" evidence="3">
    <location>
        <begin position="24"/>
        <end position="703"/>
    </location>
</feature>
<dbReference type="RefSeq" id="WP_348262291.1">
    <property type="nucleotide sequence ID" value="NZ_CP121196.1"/>
</dbReference>
<dbReference type="InterPro" id="IPR011042">
    <property type="entry name" value="6-blade_b-propeller_TolB-like"/>
</dbReference>
<dbReference type="InterPro" id="IPR011659">
    <property type="entry name" value="WD40"/>
</dbReference>
<dbReference type="SUPFAM" id="SSF82171">
    <property type="entry name" value="DPP6 N-terminal domain-like"/>
    <property type="match status" value="1"/>
</dbReference>
<dbReference type="Gene3D" id="2.120.10.30">
    <property type="entry name" value="TolB, C-terminal domain"/>
    <property type="match status" value="2"/>
</dbReference>
<dbReference type="GO" id="GO:0006508">
    <property type="term" value="P:proteolysis"/>
    <property type="evidence" value="ECO:0007669"/>
    <property type="project" value="InterPro"/>
</dbReference>
<evidence type="ECO:0000256" key="2">
    <source>
        <dbReference type="ARBA" id="ARBA00022825"/>
    </source>
</evidence>
<evidence type="ECO:0000313" key="5">
    <source>
        <dbReference type="EMBL" id="XBH17059.1"/>
    </source>
</evidence>
<dbReference type="InterPro" id="IPR029058">
    <property type="entry name" value="AB_hydrolase_fold"/>
</dbReference>
<keyword evidence="2" id="KW-0645">Protease</keyword>
<organism evidence="5">
    <name type="scientific">Telmatobacter sp. DSM 110680</name>
    <dbReference type="NCBI Taxonomy" id="3036704"/>
    <lineage>
        <taxon>Bacteria</taxon>
        <taxon>Pseudomonadati</taxon>
        <taxon>Acidobacteriota</taxon>
        <taxon>Terriglobia</taxon>
        <taxon>Terriglobales</taxon>
        <taxon>Acidobacteriaceae</taxon>
        <taxon>Telmatobacter</taxon>
    </lineage>
</organism>
<dbReference type="SUPFAM" id="SSF53474">
    <property type="entry name" value="alpha/beta-Hydrolases"/>
    <property type="match status" value="1"/>
</dbReference>
<reference evidence="5" key="1">
    <citation type="submission" date="2023-03" db="EMBL/GenBank/DDBJ databases">
        <title>Edaphobacter sp.</title>
        <authorList>
            <person name="Huber K.J."/>
            <person name="Papendorf J."/>
            <person name="Pilke C."/>
            <person name="Bunk B."/>
            <person name="Sproeer C."/>
            <person name="Pester M."/>
        </authorList>
    </citation>
    <scope>NUCLEOTIDE SEQUENCE</scope>
    <source>
        <strain evidence="5">DSM 110680</strain>
    </source>
</reference>
<feature type="signal peptide" evidence="3">
    <location>
        <begin position="1"/>
        <end position="23"/>
    </location>
</feature>
<protein>
    <submittedName>
        <fullName evidence="5">Prolyl oligopeptidase family serine peptidase</fullName>
    </submittedName>
</protein>
<keyword evidence="1" id="KW-0378">Hydrolase</keyword>
<gene>
    <name evidence="5" type="ORF">P8935_21120</name>
</gene>